<reference evidence="2 3" key="1">
    <citation type="submission" date="2018-03" db="EMBL/GenBank/DDBJ databases">
        <title>Genome sequence of Moorella stamsii DSM 26217.</title>
        <authorList>
            <person name="Poehlein A."/>
            <person name="Daniel R."/>
        </authorList>
    </citation>
    <scope>NUCLEOTIDE SEQUENCE [LARGE SCALE GENOMIC DNA]</scope>
    <source>
        <strain evidence="3">DSM 26217</strain>
    </source>
</reference>
<accession>A0A9X7J5E1</accession>
<dbReference type="PANTHER" id="PTHR10683:SF31">
    <property type="entry name" value="TRANSALDOLASE"/>
    <property type="match status" value="1"/>
</dbReference>
<dbReference type="GO" id="GO:0005975">
    <property type="term" value="P:carbohydrate metabolic process"/>
    <property type="evidence" value="ECO:0007669"/>
    <property type="project" value="InterPro"/>
</dbReference>
<keyword evidence="3" id="KW-1185">Reference proteome</keyword>
<dbReference type="EC" id="2.2.1.2" evidence="2"/>
<keyword evidence="1" id="KW-0704">Schiff base</keyword>
<dbReference type="SUPFAM" id="SSF51569">
    <property type="entry name" value="Aldolase"/>
    <property type="match status" value="1"/>
</dbReference>
<dbReference type="PANTHER" id="PTHR10683">
    <property type="entry name" value="TRANSALDOLASE"/>
    <property type="match status" value="1"/>
</dbReference>
<dbReference type="RefSeq" id="WP_244267106.1">
    <property type="nucleotide sequence ID" value="NZ_PVXL01000008.1"/>
</dbReference>
<dbReference type="AlphaFoldDB" id="A0A9X7J5E1"/>
<dbReference type="Gene3D" id="3.20.20.70">
    <property type="entry name" value="Aldolase class I"/>
    <property type="match status" value="1"/>
</dbReference>
<dbReference type="Proteomes" id="UP000239430">
    <property type="component" value="Unassembled WGS sequence"/>
</dbReference>
<dbReference type="GO" id="GO:0004801">
    <property type="term" value="F:transaldolase activity"/>
    <property type="evidence" value="ECO:0007669"/>
    <property type="project" value="UniProtKB-EC"/>
</dbReference>
<keyword evidence="2" id="KW-0808">Transferase</keyword>
<dbReference type="InterPro" id="IPR013785">
    <property type="entry name" value="Aldolase_TIM"/>
</dbReference>
<dbReference type="InterPro" id="IPR001585">
    <property type="entry name" value="TAL/FSA"/>
</dbReference>
<dbReference type="Pfam" id="PF00923">
    <property type="entry name" value="TAL_FSA"/>
    <property type="match status" value="1"/>
</dbReference>
<evidence type="ECO:0000313" key="2">
    <source>
        <dbReference type="EMBL" id="PRR77515.1"/>
    </source>
</evidence>
<name>A0A9X7J5E1_9FIRM</name>
<organism evidence="2 3">
    <name type="scientific">Neomoorella stamsii</name>
    <dbReference type="NCBI Taxonomy" id="1266720"/>
    <lineage>
        <taxon>Bacteria</taxon>
        <taxon>Bacillati</taxon>
        <taxon>Bacillota</taxon>
        <taxon>Clostridia</taxon>
        <taxon>Neomoorellales</taxon>
        <taxon>Neomoorellaceae</taxon>
        <taxon>Neomoorella</taxon>
    </lineage>
</organism>
<sequence>MSCTSGYQENAMERLAQTNENTELWWDANPLIYETWCARFLEAAPEEVREPLKQQLRRLWGEEQDPGDWVFKGVTTNPPLTKAVFDYLKDEGLSLMLEIHRRCPFLNAGEIAWEAYKEVCRKGARRYMPLFESSGYRYGFVCAQVDPRLYQNTAEMVRQALELWNLEANMMIKLPATRAGIAAIYLLTAMGVPTNATFSFTLPQIMAVARAVSAGRELGEKLGTNYSRWRSVITFMIGRFEDAETFREQAGQKGIQLTEELKRWAGIALAKKAHRLLKEQGYPGKLLIASSRVGPVVEGRRYIWHIEQLAGGELVYTMNPELIHDFMLLYFDRPLARRIEEPVPGAALEQLLQVPYFVRAYLEDGIPEEEFEILEPFATAYQQFSKAMTDIEAYAQGILSM</sequence>
<dbReference type="EMBL" id="PVXL01000008">
    <property type="protein sequence ID" value="PRR77515.1"/>
    <property type="molecule type" value="Genomic_DNA"/>
</dbReference>
<protein>
    <submittedName>
        <fullName evidence="2">Transaldolase</fullName>
        <ecNumber evidence="2">2.2.1.2</ecNumber>
    </submittedName>
</protein>
<proteinExistence type="predicted"/>
<evidence type="ECO:0000256" key="1">
    <source>
        <dbReference type="ARBA" id="ARBA00023270"/>
    </source>
</evidence>
<comment type="caution">
    <text evidence="2">The sequence shown here is derived from an EMBL/GenBank/DDBJ whole genome shotgun (WGS) entry which is preliminary data.</text>
</comment>
<evidence type="ECO:0000313" key="3">
    <source>
        <dbReference type="Proteomes" id="UP000239430"/>
    </source>
</evidence>
<gene>
    <name evidence="2" type="primary">tal_1</name>
    <name evidence="2" type="ORF">MOST_02650</name>
</gene>